<dbReference type="RefSeq" id="WP_086636910.1">
    <property type="nucleotide sequence ID" value="NZ_MRZU01000003.1"/>
</dbReference>
<organism evidence="1 2">
    <name type="scientific">Methanonatronarchaeum thermophilum</name>
    <dbReference type="NCBI Taxonomy" id="1927129"/>
    <lineage>
        <taxon>Archaea</taxon>
        <taxon>Methanobacteriati</taxon>
        <taxon>Methanobacteriota</taxon>
        <taxon>Methanonatronarchaeia</taxon>
        <taxon>Methanonatronarchaeales</taxon>
        <taxon>Methanonatronarchaeaceae</taxon>
        <taxon>Methanonatronarchaeum</taxon>
    </lineage>
</organism>
<dbReference type="InterPro" id="IPR036825">
    <property type="entry name" value="MTH865-like_sf"/>
</dbReference>
<gene>
    <name evidence="1" type="ORF">AMET1_0507</name>
</gene>
<dbReference type="AlphaFoldDB" id="A0A1Y3GHJ4"/>
<dbReference type="Gene3D" id="1.10.238.80">
    <property type="entry name" value="MTH865-like"/>
    <property type="match status" value="1"/>
</dbReference>
<evidence type="ECO:0000313" key="2">
    <source>
        <dbReference type="Proteomes" id="UP000195137"/>
    </source>
</evidence>
<sequence>MDVKKEIKQQIVGALKGADFPIETPEELLNAFPEGADTTCAAGDIEITAGEAGELLTENHFPFKDPEEVAETVLNAVEL</sequence>
<dbReference type="Proteomes" id="UP000195137">
    <property type="component" value="Unassembled WGS sequence"/>
</dbReference>
<dbReference type="EMBL" id="MRZU01000003">
    <property type="protein sequence ID" value="OUJ18856.1"/>
    <property type="molecule type" value="Genomic_DNA"/>
</dbReference>
<evidence type="ECO:0000313" key="1">
    <source>
        <dbReference type="EMBL" id="OUJ18856.1"/>
    </source>
</evidence>
<reference evidence="1 2" key="1">
    <citation type="submission" date="2016-12" db="EMBL/GenBank/DDBJ databases">
        <title>Discovery of methanogenic haloarchaea.</title>
        <authorList>
            <person name="Sorokin D.Y."/>
            <person name="Makarova K.S."/>
            <person name="Abbas B."/>
            <person name="Ferrer M."/>
            <person name="Golyshin P.N."/>
        </authorList>
    </citation>
    <scope>NUCLEOTIDE SEQUENCE [LARGE SCALE GENOMIC DNA]</scope>
    <source>
        <strain evidence="1">AMET1</strain>
    </source>
</reference>
<keyword evidence="2" id="KW-1185">Reference proteome</keyword>
<evidence type="ECO:0008006" key="3">
    <source>
        <dbReference type="Google" id="ProtNLM"/>
    </source>
</evidence>
<dbReference type="InterPro" id="IPR024093">
    <property type="entry name" value="Uncharacterised_MTH865"/>
</dbReference>
<dbReference type="OrthoDB" id="335595at2157"/>
<dbReference type="SUPFAM" id="SSF69025">
    <property type="entry name" value="Hypothetical protein MTH865"/>
    <property type="match status" value="1"/>
</dbReference>
<protein>
    <recommendedName>
        <fullName evidence="3">MTH865-like family protein</fullName>
    </recommendedName>
</protein>
<comment type="caution">
    <text evidence="1">The sequence shown here is derived from an EMBL/GenBank/DDBJ whole genome shotgun (WGS) entry which is preliminary data.</text>
</comment>
<proteinExistence type="predicted"/>
<name>A0A1Y3GHJ4_9EURY</name>
<dbReference type="Pfam" id="PF07747">
    <property type="entry name" value="MTH865"/>
    <property type="match status" value="1"/>
</dbReference>
<accession>A0A1Y3GHJ4</accession>